<evidence type="ECO:0000256" key="8">
    <source>
        <dbReference type="ARBA" id="ARBA00023136"/>
    </source>
</evidence>
<evidence type="ECO:0000313" key="12">
    <source>
        <dbReference type="Proteomes" id="UP000054408"/>
    </source>
</evidence>
<reference evidence="11 12" key="1">
    <citation type="submission" date="2010-05" db="EMBL/GenBank/DDBJ databases">
        <title>The Genome Sequence of Thecamonas trahens ATCC 50062.</title>
        <authorList>
            <consortium name="The Broad Institute Genome Sequencing Platform"/>
            <person name="Russ C."/>
            <person name="Cuomo C."/>
            <person name="Shea T."/>
            <person name="Young S.K."/>
            <person name="Zeng Q."/>
            <person name="Koehrsen M."/>
            <person name="Haas B."/>
            <person name="Borodovsky M."/>
            <person name="Guigo R."/>
            <person name="Alvarado L."/>
            <person name="Berlin A."/>
            <person name="Bochicchio J."/>
            <person name="Borenstein D."/>
            <person name="Chapman S."/>
            <person name="Chen Z."/>
            <person name="Freedman E."/>
            <person name="Gellesch M."/>
            <person name="Goldberg J."/>
            <person name="Griggs A."/>
            <person name="Gujja S."/>
            <person name="Heilman E."/>
            <person name="Heiman D."/>
            <person name="Hepburn T."/>
            <person name="Howarth C."/>
            <person name="Jen D."/>
            <person name="Larson L."/>
            <person name="Mehta T."/>
            <person name="Park D."/>
            <person name="Pearson M."/>
            <person name="Roberts A."/>
            <person name="Saif S."/>
            <person name="Shenoy N."/>
            <person name="Sisk P."/>
            <person name="Stolte C."/>
            <person name="Sykes S."/>
            <person name="Thomson T."/>
            <person name="Walk T."/>
            <person name="White J."/>
            <person name="Yandava C."/>
            <person name="Burger G."/>
            <person name="Gray M.W."/>
            <person name="Holland P.W.H."/>
            <person name="King N."/>
            <person name="Lang F.B.F."/>
            <person name="Roger A.J."/>
            <person name="Ruiz-Trillo I."/>
            <person name="Lander E."/>
            <person name="Nusbaum C."/>
        </authorList>
    </citation>
    <scope>NUCLEOTIDE SEQUENCE [LARGE SCALE GENOMIC DNA]</scope>
    <source>
        <strain evidence="11 12">ATCC 50062</strain>
    </source>
</reference>
<dbReference type="GO" id="GO:0031966">
    <property type="term" value="C:mitochondrial membrane"/>
    <property type="evidence" value="ECO:0007669"/>
    <property type="project" value="UniProtKB-SubCell"/>
</dbReference>
<dbReference type="Proteomes" id="UP000054408">
    <property type="component" value="Unassembled WGS sequence"/>
</dbReference>
<dbReference type="RefSeq" id="XP_013755796.1">
    <property type="nucleotide sequence ID" value="XM_013900342.1"/>
</dbReference>
<dbReference type="PROSITE" id="PS50920">
    <property type="entry name" value="SOLCAR"/>
    <property type="match status" value="3"/>
</dbReference>
<name>A0A0L0DHH3_THETB</name>
<dbReference type="InterPro" id="IPR023395">
    <property type="entry name" value="MCP_dom_sf"/>
</dbReference>
<evidence type="ECO:0000256" key="1">
    <source>
        <dbReference type="ARBA" id="ARBA00004225"/>
    </source>
</evidence>
<evidence type="ECO:0000256" key="3">
    <source>
        <dbReference type="ARBA" id="ARBA00022448"/>
    </source>
</evidence>
<evidence type="ECO:0000256" key="2">
    <source>
        <dbReference type="ARBA" id="ARBA00006375"/>
    </source>
</evidence>
<dbReference type="Gene3D" id="1.50.40.10">
    <property type="entry name" value="Mitochondrial carrier domain"/>
    <property type="match status" value="1"/>
</dbReference>
<dbReference type="AlphaFoldDB" id="A0A0L0DHH3"/>
<dbReference type="InterPro" id="IPR018108">
    <property type="entry name" value="MCP_transmembrane"/>
</dbReference>
<dbReference type="GO" id="GO:0015093">
    <property type="term" value="F:ferrous iron transmembrane transporter activity"/>
    <property type="evidence" value="ECO:0007669"/>
    <property type="project" value="TreeGrafter"/>
</dbReference>
<dbReference type="PANTHER" id="PTHR45758">
    <property type="entry name" value="MITOFERRIN-1-RELATED"/>
    <property type="match status" value="1"/>
</dbReference>
<dbReference type="Pfam" id="PF00153">
    <property type="entry name" value="Mito_carr"/>
    <property type="match status" value="3"/>
</dbReference>
<dbReference type="PRINTS" id="PR00926">
    <property type="entry name" value="MITOCARRIER"/>
</dbReference>
<evidence type="ECO:0000313" key="11">
    <source>
        <dbReference type="EMBL" id="KNC51660.1"/>
    </source>
</evidence>
<feature type="repeat" description="Solcar" evidence="9">
    <location>
        <begin position="100"/>
        <end position="184"/>
    </location>
</feature>
<organism evidence="11 12">
    <name type="scientific">Thecamonas trahens ATCC 50062</name>
    <dbReference type="NCBI Taxonomy" id="461836"/>
    <lineage>
        <taxon>Eukaryota</taxon>
        <taxon>Apusozoa</taxon>
        <taxon>Apusomonadida</taxon>
        <taxon>Apusomonadidae</taxon>
        <taxon>Thecamonas</taxon>
    </lineage>
</organism>
<keyword evidence="5" id="KW-0677">Repeat</keyword>
<feature type="repeat" description="Solcar" evidence="9">
    <location>
        <begin position="1"/>
        <end position="91"/>
    </location>
</feature>
<protein>
    <submittedName>
        <fullName evidence="11">Mitoferrin-1</fullName>
    </submittedName>
</protein>
<dbReference type="eggNOG" id="KOG0760">
    <property type="taxonomic scope" value="Eukaryota"/>
</dbReference>
<proteinExistence type="inferred from homology"/>
<dbReference type="EMBL" id="GL349469">
    <property type="protein sequence ID" value="KNC51660.1"/>
    <property type="molecule type" value="Genomic_DNA"/>
</dbReference>
<keyword evidence="7" id="KW-0496">Mitochondrion</keyword>
<keyword evidence="6" id="KW-1133">Transmembrane helix</keyword>
<dbReference type="OMA" id="WRPMRGM"/>
<dbReference type="GO" id="GO:0048250">
    <property type="term" value="P:iron import into the mitochondrion"/>
    <property type="evidence" value="ECO:0007669"/>
    <property type="project" value="TreeGrafter"/>
</dbReference>
<evidence type="ECO:0000256" key="5">
    <source>
        <dbReference type="ARBA" id="ARBA00022737"/>
    </source>
</evidence>
<gene>
    <name evidence="11" type="ORF">AMSG_07722</name>
</gene>
<sequence length="293" mass="30846">MAGIAEHVVMFPVDTIKTRMQVTVAAVEGVAGSAGGATVGIRGPTGMVGVARSIVVNEGVMRLLRGAQSVALGAGPAHALYFATYEKMRKVLGGDNRDEHTPLAAAATGAVATTVCDTIMTPFDVMKQRLQISGSPYRGVVDCARTMLRVEGFAAFFRSLPTTLVMNVPYAGFHFAAYESLSRVLISDNDHHPLANSLAGAGAGASAAALTTPLDVVKTRLQTQDIGAATGAAIRKVPYRGMVQTARTIVAEEGLRGLFAGMVPRMLFFAPGAAIAWTTYETLKHLTRHWASE</sequence>
<comment type="subcellular location">
    <subcellularLocation>
        <location evidence="1">Mitochondrion membrane</location>
        <topology evidence="1">Multi-pass membrane protein</topology>
    </subcellularLocation>
</comment>
<dbReference type="SUPFAM" id="SSF103506">
    <property type="entry name" value="Mitochondrial carrier"/>
    <property type="match status" value="1"/>
</dbReference>
<keyword evidence="8 9" id="KW-0472">Membrane</keyword>
<dbReference type="PANTHER" id="PTHR45758:SF4">
    <property type="entry name" value="MITOFERRIN-1"/>
    <property type="match status" value="1"/>
</dbReference>
<dbReference type="OrthoDB" id="276989at2759"/>
<evidence type="ECO:0000256" key="4">
    <source>
        <dbReference type="ARBA" id="ARBA00022692"/>
    </source>
</evidence>
<keyword evidence="3 10" id="KW-0813">Transport</keyword>
<evidence type="ECO:0000256" key="10">
    <source>
        <dbReference type="RuleBase" id="RU000488"/>
    </source>
</evidence>
<comment type="similarity">
    <text evidence="2 10">Belongs to the mitochondrial carrier (TC 2.A.29) family.</text>
</comment>
<evidence type="ECO:0000256" key="6">
    <source>
        <dbReference type="ARBA" id="ARBA00022989"/>
    </source>
</evidence>
<keyword evidence="12" id="KW-1185">Reference proteome</keyword>
<dbReference type="STRING" id="461836.A0A0L0DHH3"/>
<accession>A0A0L0DHH3</accession>
<dbReference type="GeneID" id="25566580"/>
<evidence type="ECO:0000256" key="7">
    <source>
        <dbReference type="ARBA" id="ARBA00023128"/>
    </source>
</evidence>
<evidence type="ECO:0000256" key="9">
    <source>
        <dbReference type="PROSITE-ProRule" id="PRU00282"/>
    </source>
</evidence>
<keyword evidence="4 9" id="KW-0812">Transmembrane</keyword>
<dbReference type="InterPro" id="IPR002067">
    <property type="entry name" value="MCP"/>
</dbReference>
<feature type="repeat" description="Solcar" evidence="9">
    <location>
        <begin position="191"/>
        <end position="286"/>
    </location>
</feature>